<accession>A0AAV0PWB5</accession>
<keyword evidence="4" id="KW-1185">Reference proteome</keyword>
<evidence type="ECO:0000256" key="1">
    <source>
        <dbReference type="SAM" id="MobiDB-lite"/>
    </source>
</evidence>
<dbReference type="Pfam" id="PF14111">
    <property type="entry name" value="DUF4283"/>
    <property type="match status" value="1"/>
</dbReference>
<dbReference type="AlphaFoldDB" id="A0AAV0PWB5"/>
<proteinExistence type="predicted"/>
<sequence>MAVAMQFNDDDIAAGVIREERSLIGHLVGLPPALHTVKTTLTRVWRPDKDFTISNVDVGLTRILFSSMADIQKAEKGSPWIFSKFMLVVRSWASPSLAVRPLHRSDISGGLYLRAEPVFDLTAELPDEIVADHVVPSKGNGSADYGEEMMARRKNKFTWPRAVSQRPSSSHPGGFKLSRPSASGMGRTRAVGAHGDSVCEDTRRPKHSRMGGKDAATRSNCMTNSCY</sequence>
<name>A0AAV0PWB5_9ROSI</name>
<organism evidence="3 4">
    <name type="scientific">Linum tenue</name>
    <dbReference type="NCBI Taxonomy" id="586396"/>
    <lineage>
        <taxon>Eukaryota</taxon>
        <taxon>Viridiplantae</taxon>
        <taxon>Streptophyta</taxon>
        <taxon>Embryophyta</taxon>
        <taxon>Tracheophyta</taxon>
        <taxon>Spermatophyta</taxon>
        <taxon>Magnoliopsida</taxon>
        <taxon>eudicotyledons</taxon>
        <taxon>Gunneridae</taxon>
        <taxon>Pentapetalae</taxon>
        <taxon>rosids</taxon>
        <taxon>fabids</taxon>
        <taxon>Malpighiales</taxon>
        <taxon>Linaceae</taxon>
        <taxon>Linum</taxon>
    </lineage>
</organism>
<comment type="caution">
    <text evidence="3">The sequence shown here is derived from an EMBL/GenBank/DDBJ whole genome shotgun (WGS) entry which is preliminary data.</text>
</comment>
<feature type="domain" description="DUF4283" evidence="2">
    <location>
        <begin position="20"/>
        <end position="93"/>
    </location>
</feature>
<dbReference type="Proteomes" id="UP001154282">
    <property type="component" value="Unassembled WGS sequence"/>
</dbReference>
<reference evidence="3" key="1">
    <citation type="submission" date="2022-08" db="EMBL/GenBank/DDBJ databases">
        <authorList>
            <person name="Gutierrez-Valencia J."/>
        </authorList>
    </citation>
    <scope>NUCLEOTIDE SEQUENCE</scope>
</reference>
<evidence type="ECO:0000313" key="3">
    <source>
        <dbReference type="EMBL" id="CAI0475492.1"/>
    </source>
</evidence>
<feature type="region of interest" description="Disordered" evidence="1">
    <location>
        <begin position="160"/>
        <end position="227"/>
    </location>
</feature>
<protein>
    <recommendedName>
        <fullName evidence="2">DUF4283 domain-containing protein</fullName>
    </recommendedName>
</protein>
<evidence type="ECO:0000313" key="4">
    <source>
        <dbReference type="Proteomes" id="UP001154282"/>
    </source>
</evidence>
<gene>
    <name evidence="3" type="ORF">LITE_LOCUS40419</name>
</gene>
<feature type="compositionally biased region" description="Polar residues" evidence="1">
    <location>
        <begin position="217"/>
        <end position="227"/>
    </location>
</feature>
<evidence type="ECO:0000259" key="2">
    <source>
        <dbReference type="Pfam" id="PF14111"/>
    </source>
</evidence>
<dbReference type="EMBL" id="CAMGYJ010000009">
    <property type="protein sequence ID" value="CAI0475492.1"/>
    <property type="molecule type" value="Genomic_DNA"/>
</dbReference>
<dbReference type="InterPro" id="IPR025558">
    <property type="entry name" value="DUF4283"/>
</dbReference>